<dbReference type="CDD" id="cd06456">
    <property type="entry name" value="M3A_DCP"/>
    <property type="match status" value="1"/>
</dbReference>
<evidence type="ECO:0000259" key="8">
    <source>
        <dbReference type="Pfam" id="PF01432"/>
    </source>
</evidence>
<dbReference type="Gene3D" id="1.20.1050.40">
    <property type="entry name" value="Endopeptidase. Chain P, domain 1"/>
    <property type="match status" value="1"/>
</dbReference>
<accession>A0ABQ3C601</accession>
<reference evidence="10" key="1">
    <citation type="journal article" date="2019" name="Int. J. Syst. Evol. Microbiol.">
        <title>The Global Catalogue of Microorganisms (GCM) 10K type strain sequencing project: providing services to taxonomists for standard genome sequencing and annotation.</title>
        <authorList>
            <consortium name="The Broad Institute Genomics Platform"/>
            <consortium name="The Broad Institute Genome Sequencing Center for Infectious Disease"/>
            <person name="Wu L."/>
            <person name="Ma J."/>
        </authorList>
    </citation>
    <scope>NUCLEOTIDE SEQUENCE [LARGE SCALE GENOMIC DNA]</scope>
    <source>
        <strain evidence="10">KCTC 12708</strain>
    </source>
</reference>
<keyword evidence="4 7" id="KW-0378">Hydrolase</keyword>
<protein>
    <submittedName>
        <fullName evidence="9">Peptidase M3</fullName>
    </submittedName>
</protein>
<comment type="cofactor">
    <cofactor evidence="7">
        <name>Zn(2+)</name>
        <dbReference type="ChEBI" id="CHEBI:29105"/>
    </cofactor>
    <text evidence="7">Binds 1 zinc ion.</text>
</comment>
<evidence type="ECO:0000256" key="7">
    <source>
        <dbReference type="RuleBase" id="RU003435"/>
    </source>
</evidence>
<comment type="caution">
    <text evidence="9">The sequence shown here is derived from an EMBL/GenBank/DDBJ whole genome shotgun (WGS) entry which is preliminary data.</text>
</comment>
<dbReference type="Gene3D" id="1.10.1370.10">
    <property type="entry name" value="Neurolysin, domain 3"/>
    <property type="match status" value="1"/>
</dbReference>
<dbReference type="Proteomes" id="UP000615593">
    <property type="component" value="Unassembled WGS sequence"/>
</dbReference>
<dbReference type="InterPro" id="IPR034005">
    <property type="entry name" value="M3A_DCP"/>
</dbReference>
<evidence type="ECO:0000256" key="2">
    <source>
        <dbReference type="ARBA" id="ARBA00022670"/>
    </source>
</evidence>
<dbReference type="Pfam" id="PF01432">
    <property type="entry name" value="Peptidase_M3"/>
    <property type="match status" value="1"/>
</dbReference>
<dbReference type="SUPFAM" id="SSF55486">
    <property type="entry name" value="Metalloproteases ('zincins'), catalytic domain"/>
    <property type="match status" value="1"/>
</dbReference>
<dbReference type="InterPro" id="IPR001567">
    <property type="entry name" value="Pept_M3A_M3B_dom"/>
</dbReference>
<proteinExistence type="inferred from homology"/>
<keyword evidence="5 7" id="KW-0862">Zinc</keyword>
<evidence type="ECO:0000313" key="10">
    <source>
        <dbReference type="Proteomes" id="UP000615593"/>
    </source>
</evidence>
<dbReference type="GeneID" id="94370256"/>
<dbReference type="EMBL" id="BMWY01000008">
    <property type="protein sequence ID" value="GGZ63217.1"/>
    <property type="molecule type" value="Genomic_DNA"/>
</dbReference>
<evidence type="ECO:0000256" key="5">
    <source>
        <dbReference type="ARBA" id="ARBA00022833"/>
    </source>
</evidence>
<keyword evidence="3 7" id="KW-0479">Metal-binding</keyword>
<sequence>MSQENPLLEPFDAAPFSKIKNEHFKPAFQEAIAKAKAEIDSITSNEEAPTFENTLEALEFAGETLSRVSSIFFNLNSAETNEEIQKIAQEVSPWLSEFSNDLTLNEELFKRVKSVYEQKDSLELSVEQKTLLDKHYKSFTRNGANLPEEKKEQLREIDKDLSKLSLSFGENVLAETNRYELHIEDEKDLKGLPESELENANLLAKAKGKNGYIFTLQYPSYIPFMKYAENRELRKKLSIAFGAKGFQNDEYDNQENVLKIAKLRHQRANLLGFQTHAHFILEERMAKSPEKVNDFLNEMLEKAKPAAEKEFQELEQFAKELDDIDHLEKWDSAYYAEKLKQKRFQLDDEQLKPYFKLDNVIHGVFTVAKKLYDLHFKEVFDIDKYHEEVKTYEVYDGDHNFMALFYADFHPREGKRNGAWMTIYKDQKVKDGKNERPHVSNVCNFTRPTSKKPSLLTFNEVTTLFHEFGHALHGMLANSTYPSLSGASVYWDFVELPSQVLENWCYEPEALELFARHYETDEVIPMEMIEKIKKSANFHEGMQNVRQLSFGMLDMAWHAVDPSAINSVKENELKAFEATKLYPDVAENCMSTSFSHIFQGGYSAGYYSYKWAEVLDADAFAYFQEEGIFNKTVADKFKDNILSKGGTEDPMVLYKRFRGKEPNPEALLKRAGLI</sequence>
<keyword evidence="2 7" id="KW-0645">Protease</keyword>
<evidence type="ECO:0000256" key="1">
    <source>
        <dbReference type="ARBA" id="ARBA00006040"/>
    </source>
</evidence>
<dbReference type="InterPro" id="IPR024077">
    <property type="entry name" value="Neurolysin/TOP_dom2"/>
</dbReference>
<keyword evidence="10" id="KW-1185">Reference proteome</keyword>
<dbReference type="RefSeq" id="WP_027885296.1">
    <property type="nucleotide sequence ID" value="NZ_BMWY01000008.1"/>
</dbReference>
<dbReference type="PANTHER" id="PTHR43660">
    <property type="entry name" value="DIPEPTIDYL CARBOXYPEPTIDASE"/>
    <property type="match status" value="1"/>
</dbReference>
<evidence type="ECO:0000256" key="4">
    <source>
        <dbReference type="ARBA" id="ARBA00022801"/>
    </source>
</evidence>
<evidence type="ECO:0000313" key="9">
    <source>
        <dbReference type="EMBL" id="GGZ63217.1"/>
    </source>
</evidence>
<gene>
    <name evidence="9" type="primary">dcp1</name>
    <name evidence="9" type="ORF">GCM10008088_25920</name>
</gene>
<dbReference type="PANTHER" id="PTHR43660:SF1">
    <property type="entry name" value="DIPEPTIDYL CARBOXYPEPTIDASE"/>
    <property type="match status" value="1"/>
</dbReference>
<evidence type="ECO:0000256" key="3">
    <source>
        <dbReference type="ARBA" id="ARBA00022723"/>
    </source>
</evidence>
<comment type="similarity">
    <text evidence="1 7">Belongs to the peptidase M3 family.</text>
</comment>
<dbReference type="Gene3D" id="3.40.390.10">
    <property type="entry name" value="Collagenase (Catalytic Domain)"/>
    <property type="match status" value="1"/>
</dbReference>
<dbReference type="InterPro" id="IPR045090">
    <property type="entry name" value="Pept_M3A_M3B"/>
</dbReference>
<feature type="domain" description="Peptidase M3A/M3B catalytic" evidence="8">
    <location>
        <begin position="224"/>
        <end position="672"/>
    </location>
</feature>
<evidence type="ECO:0000256" key="6">
    <source>
        <dbReference type="ARBA" id="ARBA00023049"/>
    </source>
</evidence>
<name>A0ABQ3C601_9FLAO</name>
<organism evidence="9 10">
    <name type="scientific">Mesonia mobilis</name>
    <dbReference type="NCBI Taxonomy" id="369791"/>
    <lineage>
        <taxon>Bacteria</taxon>
        <taxon>Pseudomonadati</taxon>
        <taxon>Bacteroidota</taxon>
        <taxon>Flavobacteriia</taxon>
        <taxon>Flavobacteriales</taxon>
        <taxon>Flavobacteriaceae</taxon>
        <taxon>Mesonia</taxon>
    </lineage>
</organism>
<keyword evidence="6 7" id="KW-0482">Metalloprotease</keyword>
<dbReference type="InterPro" id="IPR024080">
    <property type="entry name" value="Neurolysin/TOP_N"/>
</dbReference>
<dbReference type="InterPro" id="IPR024079">
    <property type="entry name" value="MetalloPept_cat_dom_sf"/>
</dbReference>